<gene>
    <name evidence="2" type="ORF">ABC977_09500</name>
</gene>
<sequence>MTMKVSPNRPTVFFDGGCPLCRREIAHYRRLDRHGRIHWFDVAEPGVQLDQFGLDRTAVMARFHVRDADGRMLTGAAAFVALWRCLPGYRHLARLVSALHLTGLLEWGYRRFAVWRLRRRCDDGLCTR</sequence>
<dbReference type="RefSeq" id="WP_369667024.1">
    <property type="nucleotide sequence ID" value="NZ_JBDKXB010000010.1"/>
</dbReference>
<evidence type="ECO:0000313" key="3">
    <source>
        <dbReference type="Proteomes" id="UP001564408"/>
    </source>
</evidence>
<evidence type="ECO:0000313" key="2">
    <source>
        <dbReference type="EMBL" id="MEY6432639.1"/>
    </source>
</evidence>
<dbReference type="PROSITE" id="PS00028">
    <property type="entry name" value="ZINC_FINGER_C2H2_1"/>
    <property type="match status" value="1"/>
</dbReference>
<dbReference type="EMBL" id="JBDKXB010000010">
    <property type="protein sequence ID" value="MEY6432639.1"/>
    <property type="molecule type" value="Genomic_DNA"/>
</dbReference>
<dbReference type="InterPro" id="IPR044691">
    <property type="entry name" value="DCC1_Trx"/>
</dbReference>
<proteinExistence type="predicted"/>
<dbReference type="PANTHER" id="PTHR34290">
    <property type="entry name" value="SI:CH73-390P7.2"/>
    <property type="match status" value="1"/>
</dbReference>
<comment type="caution">
    <text evidence="2">The sequence shown here is derived from an EMBL/GenBank/DDBJ whole genome shotgun (WGS) entry which is preliminary data.</text>
</comment>
<dbReference type="Pfam" id="PF04134">
    <property type="entry name" value="DCC1-like"/>
    <property type="match status" value="1"/>
</dbReference>
<name>A0ABV4BFT4_9GAMM</name>
<organism evidence="2 3">
    <name type="scientific">Thioalkalicoccus limnaeus</name>
    <dbReference type="NCBI Taxonomy" id="120681"/>
    <lineage>
        <taxon>Bacteria</taxon>
        <taxon>Pseudomonadati</taxon>
        <taxon>Pseudomonadota</taxon>
        <taxon>Gammaproteobacteria</taxon>
        <taxon>Chromatiales</taxon>
        <taxon>Chromatiaceae</taxon>
        <taxon>Thioalkalicoccus</taxon>
    </lineage>
</organism>
<evidence type="ECO:0000259" key="1">
    <source>
        <dbReference type="PROSITE" id="PS00028"/>
    </source>
</evidence>
<feature type="domain" description="C2H2-type" evidence="1">
    <location>
        <begin position="18"/>
        <end position="38"/>
    </location>
</feature>
<keyword evidence="3" id="KW-1185">Reference proteome</keyword>
<dbReference type="InterPro" id="IPR007263">
    <property type="entry name" value="DCC1-like"/>
</dbReference>
<reference evidence="2 3" key="1">
    <citation type="submission" date="2024-05" db="EMBL/GenBank/DDBJ databases">
        <title>Genome Sequence and Characterization of the New Strain Purple Sulfur Bacterium of Genus Thioalkalicoccus.</title>
        <authorList>
            <person name="Bryantseva I.A."/>
            <person name="Kyndt J.A."/>
            <person name="Imhoff J.F."/>
        </authorList>
    </citation>
    <scope>NUCLEOTIDE SEQUENCE [LARGE SCALE GENOMIC DNA]</scope>
    <source>
        <strain evidence="2 3">Um2</strain>
    </source>
</reference>
<accession>A0ABV4BFT4</accession>
<dbReference type="Proteomes" id="UP001564408">
    <property type="component" value="Unassembled WGS sequence"/>
</dbReference>
<protein>
    <submittedName>
        <fullName evidence="2">DUF393 domain-containing protein</fullName>
    </submittedName>
</protein>
<dbReference type="PANTHER" id="PTHR34290:SF2">
    <property type="entry name" value="OS04G0668800 PROTEIN"/>
    <property type="match status" value="1"/>
</dbReference>
<dbReference type="InterPro" id="IPR013087">
    <property type="entry name" value="Znf_C2H2_type"/>
</dbReference>